<proteinExistence type="predicted"/>
<keyword evidence="1" id="KW-0732">Signal</keyword>
<sequence length="179" mass="18392">MRLLLLAAFFAVPLAHAQSGEAFVQQADIVLSAEVDEAIASGATADEALARALVGAPESSNVAVVDQRGAGNVVRMLQDGTGNLASVVLAGAFNQLDLVQAGRDNVFVGDIVGDGNRLVNSSQLGDGNSYSLFLEGVNGTTHSLYQVGDDNAAVQYVGPGLLPASIEQRGGAEVTIVRR</sequence>
<keyword evidence="3" id="KW-1185">Reference proteome</keyword>
<dbReference type="EMBL" id="MQWD01000001">
    <property type="protein sequence ID" value="PAP77447.1"/>
    <property type="molecule type" value="Genomic_DNA"/>
</dbReference>
<protein>
    <recommendedName>
        <fullName evidence="4">Curlin</fullName>
    </recommendedName>
</protein>
<gene>
    <name evidence="2" type="ORF">BSZ37_13880</name>
</gene>
<evidence type="ECO:0000313" key="2">
    <source>
        <dbReference type="EMBL" id="PAP77447.1"/>
    </source>
</evidence>
<organism evidence="2 3">
    <name type="scientific">Rubrivirga marina</name>
    <dbReference type="NCBI Taxonomy" id="1196024"/>
    <lineage>
        <taxon>Bacteria</taxon>
        <taxon>Pseudomonadati</taxon>
        <taxon>Rhodothermota</taxon>
        <taxon>Rhodothermia</taxon>
        <taxon>Rhodothermales</taxon>
        <taxon>Rubricoccaceae</taxon>
        <taxon>Rubrivirga</taxon>
    </lineage>
</organism>
<comment type="caution">
    <text evidence="2">The sequence shown here is derived from an EMBL/GenBank/DDBJ whole genome shotgun (WGS) entry which is preliminary data.</text>
</comment>
<dbReference type="OrthoDB" id="1117485at2"/>
<accession>A0A271J2B0</accession>
<dbReference type="Proteomes" id="UP000216339">
    <property type="component" value="Unassembled WGS sequence"/>
</dbReference>
<dbReference type="RefSeq" id="WP_095511114.1">
    <property type="nucleotide sequence ID" value="NZ_MQWD01000001.1"/>
</dbReference>
<name>A0A271J2B0_9BACT</name>
<feature type="signal peptide" evidence="1">
    <location>
        <begin position="1"/>
        <end position="17"/>
    </location>
</feature>
<evidence type="ECO:0000313" key="3">
    <source>
        <dbReference type="Proteomes" id="UP000216339"/>
    </source>
</evidence>
<dbReference type="AlphaFoldDB" id="A0A271J2B0"/>
<evidence type="ECO:0000256" key="1">
    <source>
        <dbReference type="SAM" id="SignalP"/>
    </source>
</evidence>
<evidence type="ECO:0008006" key="4">
    <source>
        <dbReference type="Google" id="ProtNLM"/>
    </source>
</evidence>
<reference evidence="2 3" key="1">
    <citation type="submission" date="2016-11" db="EMBL/GenBank/DDBJ databases">
        <title>Study of marine rhodopsin-containing bacteria.</title>
        <authorList>
            <person name="Yoshizawa S."/>
            <person name="Kumagai Y."/>
            <person name="Kogure K."/>
        </authorList>
    </citation>
    <scope>NUCLEOTIDE SEQUENCE [LARGE SCALE GENOMIC DNA]</scope>
    <source>
        <strain evidence="2 3">SAORIC-28</strain>
    </source>
</reference>
<feature type="chain" id="PRO_5012876882" description="Curlin" evidence="1">
    <location>
        <begin position="18"/>
        <end position="179"/>
    </location>
</feature>